<feature type="domain" description="Alpha galactosidase C-terminal" evidence="10">
    <location>
        <begin position="325"/>
        <end position="406"/>
    </location>
</feature>
<keyword evidence="5 8" id="KW-0378">Hydrolase</keyword>
<dbReference type="Gene3D" id="3.20.20.70">
    <property type="entry name" value="Aldolase class I"/>
    <property type="match status" value="1"/>
</dbReference>
<dbReference type="SUPFAM" id="SSF51011">
    <property type="entry name" value="Glycosyl hydrolase domain"/>
    <property type="match status" value="1"/>
</dbReference>
<accession>A0A3M9NQL2</accession>
<dbReference type="SUPFAM" id="SSF51445">
    <property type="entry name" value="(Trans)glycosidases"/>
    <property type="match status" value="1"/>
</dbReference>
<dbReference type="InterPro" id="IPR017853">
    <property type="entry name" value="GH"/>
</dbReference>
<keyword evidence="6 8" id="KW-1015">Disulfide bond</keyword>
<name>A0A3M9NQL2_9BACT</name>
<dbReference type="CDD" id="cd14792">
    <property type="entry name" value="GH27"/>
    <property type="match status" value="1"/>
</dbReference>
<sequence length="411" mass="45851">MKKKCFSILRVTSLVFVLLNLYPLVVSAQPLNKETFNFAQNAGADILCQTPPMGWNSWNAFHTDITEQKIKDAAQALVSSGMKAAGYEYINIDDAWMDTVRDAQGRLQPDPKRFPHGIKALADYVHSLGLKIGIYESAGTKTCAGFPGSLYHEKTDAESFAKWGIDYLKLDNCSNEGVDYMQRYEGMEKALLATGRPIVYSICEWGVKDPYQWAPAISQLWRTTGDISDNWNSMINITDQQVGLQKYAGPGHWNDPDMLEVGNGGMTNNEYRTHFSLWAIMAAPLIAGNDLLHMTEATKEILTNKDVIAVDQDPAGKEGYKVEDDGDQEVWVKPMSDGSFAVLLLNRGEERVFMTTNVEQVGLQKAPSYKVVNLWDKGNRYQAGTYSTSDLIRSSVASHGVAMFRVWPESK</sequence>
<dbReference type="InterPro" id="IPR041233">
    <property type="entry name" value="Melibiase_C"/>
</dbReference>
<dbReference type="InterPro" id="IPR002241">
    <property type="entry name" value="Glyco_hydro_27"/>
</dbReference>
<evidence type="ECO:0000256" key="7">
    <source>
        <dbReference type="ARBA" id="ARBA00023295"/>
    </source>
</evidence>
<dbReference type="RefSeq" id="WP_123118865.1">
    <property type="nucleotide sequence ID" value="NZ_RJJR01000001.1"/>
</dbReference>
<comment type="caution">
    <text evidence="11">The sequence shown here is derived from an EMBL/GenBank/DDBJ whole genome shotgun (WGS) entry which is preliminary data.</text>
</comment>
<feature type="chain" id="PRO_5018276421" description="Alpha-galactosidase" evidence="9">
    <location>
        <begin position="29"/>
        <end position="411"/>
    </location>
</feature>
<dbReference type="PROSITE" id="PS00512">
    <property type="entry name" value="ALPHA_GALACTOSIDASE"/>
    <property type="match status" value="1"/>
</dbReference>
<comment type="catalytic activity">
    <reaction evidence="1 8">
        <text>Hydrolysis of terminal, non-reducing alpha-D-galactose residues in alpha-D-galactosides, including galactose oligosaccharides, galactomannans and galactolipids.</text>
        <dbReference type="EC" id="3.2.1.22"/>
    </reaction>
</comment>
<protein>
    <recommendedName>
        <fullName evidence="3 8">Alpha-galactosidase</fullName>
        <ecNumber evidence="3 8">3.2.1.22</ecNumber>
    </recommendedName>
    <alternativeName>
        <fullName evidence="8">Melibiase</fullName>
    </alternativeName>
</protein>
<proteinExistence type="inferred from homology"/>
<dbReference type="Proteomes" id="UP000267223">
    <property type="component" value="Unassembled WGS sequence"/>
</dbReference>
<evidence type="ECO:0000256" key="1">
    <source>
        <dbReference type="ARBA" id="ARBA00001255"/>
    </source>
</evidence>
<evidence type="ECO:0000256" key="6">
    <source>
        <dbReference type="ARBA" id="ARBA00023157"/>
    </source>
</evidence>
<evidence type="ECO:0000313" key="11">
    <source>
        <dbReference type="EMBL" id="RNI39974.1"/>
    </source>
</evidence>
<dbReference type="OrthoDB" id="9807519at2"/>
<dbReference type="InterPro" id="IPR013780">
    <property type="entry name" value="Glyco_hydro_b"/>
</dbReference>
<dbReference type="EC" id="3.2.1.22" evidence="3 8"/>
<reference evidence="11 12" key="1">
    <citation type="submission" date="2018-11" db="EMBL/GenBank/DDBJ databases">
        <title>Draft genome sequence of Ferruginibacter sp. BO-59.</title>
        <authorList>
            <person name="Im W.T."/>
        </authorList>
    </citation>
    <scope>NUCLEOTIDE SEQUENCE [LARGE SCALE GENOMIC DNA]</scope>
    <source>
        <strain evidence="11 12">BO-59</strain>
    </source>
</reference>
<comment type="similarity">
    <text evidence="2 8">Belongs to the glycosyl hydrolase 27 family.</text>
</comment>
<dbReference type="PRINTS" id="PR00740">
    <property type="entry name" value="GLHYDRLASE27"/>
</dbReference>
<keyword evidence="12" id="KW-1185">Reference proteome</keyword>
<dbReference type="Pfam" id="PF17801">
    <property type="entry name" value="Melibiase_C"/>
    <property type="match status" value="1"/>
</dbReference>
<evidence type="ECO:0000256" key="3">
    <source>
        <dbReference type="ARBA" id="ARBA00012755"/>
    </source>
</evidence>
<feature type="signal peptide" evidence="9">
    <location>
        <begin position="1"/>
        <end position="28"/>
    </location>
</feature>
<keyword evidence="4 9" id="KW-0732">Signal</keyword>
<dbReference type="EMBL" id="RJJR01000001">
    <property type="protein sequence ID" value="RNI39974.1"/>
    <property type="molecule type" value="Genomic_DNA"/>
</dbReference>
<dbReference type="PANTHER" id="PTHR11452:SF75">
    <property type="entry name" value="ALPHA-GALACTOSIDASE MEL1"/>
    <property type="match status" value="1"/>
</dbReference>
<dbReference type="GO" id="GO:0016052">
    <property type="term" value="P:carbohydrate catabolic process"/>
    <property type="evidence" value="ECO:0007669"/>
    <property type="project" value="UniProtKB-ARBA"/>
</dbReference>
<evidence type="ECO:0000313" key="12">
    <source>
        <dbReference type="Proteomes" id="UP000267223"/>
    </source>
</evidence>
<dbReference type="InterPro" id="IPR000111">
    <property type="entry name" value="Glyco_hydro_27/36_CS"/>
</dbReference>
<dbReference type="Pfam" id="PF16499">
    <property type="entry name" value="Melibiase_2"/>
    <property type="match status" value="1"/>
</dbReference>
<evidence type="ECO:0000256" key="4">
    <source>
        <dbReference type="ARBA" id="ARBA00022729"/>
    </source>
</evidence>
<dbReference type="GO" id="GO:0004557">
    <property type="term" value="F:alpha-galactosidase activity"/>
    <property type="evidence" value="ECO:0007669"/>
    <property type="project" value="UniProtKB-EC"/>
</dbReference>
<evidence type="ECO:0000259" key="10">
    <source>
        <dbReference type="Pfam" id="PF17801"/>
    </source>
</evidence>
<organism evidence="11 12">
    <name type="scientific">Hanamia caeni</name>
    <dbReference type="NCBI Taxonomy" id="2294116"/>
    <lineage>
        <taxon>Bacteria</taxon>
        <taxon>Pseudomonadati</taxon>
        <taxon>Bacteroidota</taxon>
        <taxon>Chitinophagia</taxon>
        <taxon>Chitinophagales</taxon>
        <taxon>Chitinophagaceae</taxon>
        <taxon>Hanamia</taxon>
    </lineage>
</organism>
<evidence type="ECO:0000256" key="2">
    <source>
        <dbReference type="ARBA" id="ARBA00009743"/>
    </source>
</evidence>
<evidence type="ECO:0000256" key="9">
    <source>
        <dbReference type="SAM" id="SignalP"/>
    </source>
</evidence>
<dbReference type="InterPro" id="IPR013785">
    <property type="entry name" value="Aldolase_TIM"/>
</dbReference>
<evidence type="ECO:0000256" key="5">
    <source>
        <dbReference type="ARBA" id="ARBA00022801"/>
    </source>
</evidence>
<dbReference type="FunFam" id="3.20.20.70:FF:000202">
    <property type="entry name" value="Alpha-galactosidase"/>
    <property type="match status" value="1"/>
</dbReference>
<dbReference type="Gene3D" id="2.60.40.1180">
    <property type="entry name" value="Golgi alpha-mannosidase II"/>
    <property type="match status" value="1"/>
</dbReference>
<evidence type="ECO:0000256" key="8">
    <source>
        <dbReference type="RuleBase" id="RU361168"/>
    </source>
</evidence>
<keyword evidence="7 8" id="KW-0326">Glycosidase</keyword>
<dbReference type="AlphaFoldDB" id="A0A3M9NQL2"/>
<gene>
    <name evidence="11" type="ORF">EFY79_01335</name>
</gene>
<dbReference type="PANTHER" id="PTHR11452">
    <property type="entry name" value="ALPHA-GALACTOSIDASE/ALPHA-N-ACETYLGALACTOSAMINIDASE"/>
    <property type="match status" value="1"/>
</dbReference>